<sequence length="75" mass="8094">MPWISGAQDRETGLGMSSCAAKYDGGYKQNSINAVMNGDFQALGRDHQFVLGAMYSDGKGKYYGYLDAGTGRQCL</sequence>
<gene>
    <name evidence="4" type="ORF">GL300_20400</name>
</gene>
<dbReference type="Gene3D" id="2.40.170.20">
    <property type="entry name" value="TonB-dependent receptor, beta-barrel domain"/>
    <property type="match status" value="1"/>
</dbReference>
<keyword evidence="3" id="KW-0998">Cell outer membrane</keyword>
<proteinExistence type="predicted"/>
<reference evidence="4 5" key="1">
    <citation type="submission" date="2019-11" db="EMBL/GenBank/DDBJ databases">
        <authorList>
            <person name="Dong K."/>
        </authorList>
    </citation>
    <scope>NUCLEOTIDE SEQUENCE [LARGE SCALE GENOMIC DNA]</scope>
    <source>
        <strain evidence="4 5">NBRC 112902</strain>
    </source>
</reference>
<dbReference type="GO" id="GO:0009279">
    <property type="term" value="C:cell outer membrane"/>
    <property type="evidence" value="ECO:0007669"/>
    <property type="project" value="UniProtKB-SubCell"/>
</dbReference>
<comment type="caution">
    <text evidence="4">The sequence shown here is derived from an EMBL/GenBank/DDBJ whole genome shotgun (WGS) entry which is preliminary data.</text>
</comment>
<organism evidence="4 5">
    <name type="scientific">Paracoccus litorisediminis</name>
    <dbReference type="NCBI Taxonomy" id="2006130"/>
    <lineage>
        <taxon>Bacteria</taxon>
        <taxon>Pseudomonadati</taxon>
        <taxon>Pseudomonadota</taxon>
        <taxon>Alphaproteobacteria</taxon>
        <taxon>Rhodobacterales</taxon>
        <taxon>Paracoccaceae</taxon>
        <taxon>Paracoccus</taxon>
    </lineage>
</organism>
<evidence type="ECO:0000313" key="5">
    <source>
        <dbReference type="Proteomes" id="UP000449846"/>
    </source>
</evidence>
<dbReference type="OrthoDB" id="9760333at2"/>
<name>A0A844HR01_9RHOB</name>
<dbReference type="AlphaFoldDB" id="A0A844HR01"/>
<accession>A0A844HR01</accession>
<evidence type="ECO:0000256" key="3">
    <source>
        <dbReference type="ARBA" id="ARBA00023237"/>
    </source>
</evidence>
<evidence type="ECO:0000256" key="2">
    <source>
        <dbReference type="ARBA" id="ARBA00023136"/>
    </source>
</evidence>
<keyword evidence="2" id="KW-0472">Membrane</keyword>
<dbReference type="Proteomes" id="UP000449846">
    <property type="component" value="Unassembled WGS sequence"/>
</dbReference>
<protein>
    <submittedName>
        <fullName evidence="4">Uncharacterized protein</fullName>
    </submittedName>
</protein>
<dbReference type="EMBL" id="WMIG01000017">
    <property type="protein sequence ID" value="MTH61579.1"/>
    <property type="molecule type" value="Genomic_DNA"/>
</dbReference>
<dbReference type="InterPro" id="IPR036942">
    <property type="entry name" value="Beta-barrel_TonB_sf"/>
</dbReference>
<keyword evidence="5" id="KW-1185">Reference proteome</keyword>
<dbReference type="RefSeq" id="WP_155041535.1">
    <property type="nucleotide sequence ID" value="NZ_WMIG01000017.1"/>
</dbReference>
<evidence type="ECO:0000256" key="1">
    <source>
        <dbReference type="ARBA" id="ARBA00004442"/>
    </source>
</evidence>
<evidence type="ECO:0000313" key="4">
    <source>
        <dbReference type="EMBL" id="MTH61579.1"/>
    </source>
</evidence>
<comment type="subcellular location">
    <subcellularLocation>
        <location evidence="1">Cell outer membrane</location>
    </subcellularLocation>
</comment>